<feature type="domain" description="POTRA" evidence="6">
    <location>
        <begin position="37"/>
        <end position="101"/>
    </location>
</feature>
<gene>
    <name evidence="7" type="primary">ftsQ</name>
    <name evidence="7" type="ordered locus">A9601_15071</name>
</gene>
<dbReference type="HOGENOM" id="CLU_085730_0_0_3"/>
<dbReference type="PANTHER" id="PTHR37820:SF1">
    <property type="entry name" value="CELL DIVISION PROTEIN FTSQ"/>
    <property type="match status" value="1"/>
</dbReference>
<dbReference type="GO" id="GO:0051301">
    <property type="term" value="P:cell division"/>
    <property type="evidence" value="ECO:0007669"/>
    <property type="project" value="UniProtKB-KW"/>
</dbReference>
<evidence type="ECO:0000256" key="1">
    <source>
        <dbReference type="ARBA" id="ARBA00022475"/>
    </source>
</evidence>
<dbReference type="OrthoDB" id="527430at2"/>
<keyword evidence="2 7" id="KW-0132">Cell division</keyword>
<name>A2BSM9_PROMS</name>
<dbReference type="InterPro" id="IPR013685">
    <property type="entry name" value="POTRA_FtsQ_type"/>
</dbReference>
<keyword evidence="3" id="KW-0812">Transmembrane</keyword>
<reference evidence="7 8" key="1">
    <citation type="journal article" date="2007" name="PLoS Genet.">
        <title>Patterns and implications of gene gain and loss in the evolution of Prochlorococcus.</title>
        <authorList>
            <person name="Kettler G.C."/>
            <person name="Martiny A.C."/>
            <person name="Huang K."/>
            <person name="Zucker J."/>
            <person name="Coleman M.L."/>
            <person name="Rodrigue S."/>
            <person name="Chen F."/>
            <person name="Lapidus A."/>
            <person name="Ferriera S."/>
            <person name="Johnson J."/>
            <person name="Steglich C."/>
            <person name="Church G.M."/>
            <person name="Richardson P."/>
            <person name="Chisholm S.W."/>
        </authorList>
    </citation>
    <scope>NUCLEOTIDE SEQUENCE [LARGE SCALE GENOMIC DNA]</scope>
    <source>
        <strain evidence="7 8">AS9601</strain>
    </source>
</reference>
<organism evidence="7 8">
    <name type="scientific">Prochlorococcus marinus (strain AS9601)</name>
    <dbReference type="NCBI Taxonomy" id="146891"/>
    <lineage>
        <taxon>Bacteria</taxon>
        <taxon>Bacillati</taxon>
        <taxon>Cyanobacteriota</taxon>
        <taxon>Cyanophyceae</taxon>
        <taxon>Synechococcales</taxon>
        <taxon>Prochlorococcaceae</taxon>
        <taxon>Prochlorococcus</taxon>
    </lineage>
</organism>
<dbReference type="PANTHER" id="PTHR37820">
    <property type="entry name" value="CELL DIVISION PROTEIN DIVIB"/>
    <property type="match status" value="1"/>
</dbReference>
<evidence type="ECO:0000259" key="6">
    <source>
        <dbReference type="Pfam" id="PF08478"/>
    </source>
</evidence>
<protein>
    <submittedName>
        <fullName evidence="7">Cell division septal protein</fullName>
    </submittedName>
</protein>
<dbReference type="KEGG" id="pmb:A9601_15071"/>
<dbReference type="Proteomes" id="UP000002590">
    <property type="component" value="Chromosome"/>
</dbReference>
<keyword evidence="4" id="KW-0472">Membrane</keyword>
<dbReference type="eggNOG" id="COG1589">
    <property type="taxonomic scope" value="Bacteria"/>
</dbReference>
<dbReference type="AlphaFoldDB" id="A2BSM9"/>
<dbReference type="RefSeq" id="WP_011818926.1">
    <property type="nucleotide sequence ID" value="NC_008816.1"/>
</dbReference>
<keyword evidence="1" id="KW-1003">Cell membrane</keyword>
<dbReference type="EMBL" id="CP000551">
    <property type="protein sequence ID" value="ABM70790.1"/>
    <property type="molecule type" value="Genomic_DNA"/>
</dbReference>
<evidence type="ECO:0000256" key="5">
    <source>
        <dbReference type="ARBA" id="ARBA00023306"/>
    </source>
</evidence>
<evidence type="ECO:0000313" key="7">
    <source>
        <dbReference type="EMBL" id="ABM70790.1"/>
    </source>
</evidence>
<evidence type="ECO:0000256" key="4">
    <source>
        <dbReference type="ARBA" id="ARBA00022989"/>
    </source>
</evidence>
<dbReference type="InterPro" id="IPR050487">
    <property type="entry name" value="FtsQ_DivIB"/>
</dbReference>
<evidence type="ECO:0000313" key="8">
    <source>
        <dbReference type="Proteomes" id="UP000002590"/>
    </source>
</evidence>
<keyword evidence="5" id="KW-0131">Cell cycle</keyword>
<dbReference type="GO" id="GO:0005886">
    <property type="term" value="C:plasma membrane"/>
    <property type="evidence" value="ECO:0007669"/>
    <property type="project" value="TreeGrafter"/>
</dbReference>
<evidence type="ECO:0000256" key="3">
    <source>
        <dbReference type="ARBA" id="ARBA00022692"/>
    </source>
</evidence>
<proteinExistence type="predicted"/>
<evidence type="ECO:0000256" key="2">
    <source>
        <dbReference type="ARBA" id="ARBA00022618"/>
    </source>
</evidence>
<dbReference type="Pfam" id="PF08478">
    <property type="entry name" value="POTRA_1"/>
    <property type="match status" value="1"/>
</dbReference>
<accession>A2BSM9</accession>
<keyword evidence="4" id="KW-1133">Transmembrane helix</keyword>
<dbReference type="STRING" id="146891.A9601_15071"/>
<sequence>MTFENQKKIKNRSFFFLISFFFLTSLLSIKTLKKVDIKDIRVSGSELFSPNDVINNSSLKFPIRLIFVKTYLLEQELKQNLSLKNVSVNRELFPFGLKVHIDSRIPIAYGERILKDKKILGYIDKDGIFINRQNADKKTLNKLTIEVFGWKEKFKKILSDIFIAIENYELEIVKITFSSDGFLTVEEKDLKTIFLGFKPNLINYQLQIINNLKNEFKKSSFSKKIDNIDLTNPDKPKIKVFKP</sequence>